<evidence type="ECO:0000313" key="7">
    <source>
        <dbReference type="EMBL" id="PRP74089.1"/>
    </source>
</evidence>
<evidence type="ECO:0000256" key="3">
    <source>
        <dbReference type="ARBA" id="ARBA00022694"/>
    </source>
</evidence>
<evidence type="ECO:0000259" key="6">
    <source>
        <dbReference type="PROSITE" id="PS51165"/>
    </source>
</evidence>
<gene>
    <name evidence="7" type="ORF">PROFUN_08713</name>
</gene>
<comment type="caution">
    <text evidence="7">The sequence shown here is derived from an EMBL/GenBank/DDBJ whole genome shotgun (WGS) entry which is preliminary data.</text>
</comment>
<dbReference type="Proteomes" id="UP000241769">
    <property type="component" value="Unassembled WGS sequence"/>
</dbReference>
<feature type="region of interest" description="Disordered" evidence="5">
    <location>
        <begin position="1"/>
        <end position="23"/>
    </location>
</feature>
<reference evidence="7 8" key="1">
    <citation type="journal article" date="2018" name="Genome Biol. Evol.">
        <title>Multiple Roots of Fruiting Body Formation in Amoebozoa.</title>
        <authorList>
            <person name="Hillmann F."/>
            <person name="Forbes G."/>
            <person name="Novohradska S."/>
            <person name="Ferling I."/>
            <person name="Riege K."/>
            <person name="Groth M."/>
            <person name="Westermann M."/>
            <person name="Marz M."/>
            <person name="Spaller T."/>
            <person name="Winckler T."/>
            <person name="Schaap P."/>
            <person name="Glockner G."/>
        </authorList>
    </citation>
    <scope>NUCLEOTIDE SEQUENCE [LARGE SCALE GENOMIC DNA]</scope>
    <source>
        <strain evidence="7 8">Jena</strain>
    </source>
</reference>
<evidence type="ECO:0000256" key="2">
    <source>
        <dbReference type="ARBA" id="ARBA00022603"/>
    </source>
</evidence>
<keyword evidence="2" id="KW-0808">Transferase</keyword>
<keyword evidence="4" id="KW-0694">RNA-binding</keyword>
<evidence type="ECO:0000256" key="5">
    <source>
        <dbReference type="SAM" id="MobiDB-lite"/>
    </source>
</evidence>
<sequence length="313" mass="35359">MPKNRDESKLKEPQKPVTPPMKGLHAYKSPQAASILGGVVQERYGWKVDLEHYDLMISIIILGRDVLICIFLFKLDARYRAPPVVEGFKPVTSLNPATSAALVLLSFDQYFKTHRRYPQFVLDPVCGIGTIPIEGEKIVEERKIKSQFIGTDMYDASIQQARANMEMSRTKGELWVRDSMQGSMRKECIDVILADLPFGRRHGSHNSNQKLYPRLLKQFSRSLCTGGQMYLLTSDSNLLWRVVKEQTATSTMGITLDSMRLVVIGGLACQLMTLTKTSPFLWKEKEKGNANKKQKGGDNDSAVTFADQYHNHD</sequence>
<evidence type="ECO:0000313" key="8">
    <source>
        <dbReference type="Proteomes" id="UP000241769"/>
    </source>
</evidence>
<evidence type="ECO:0000256" key="1">
    <source>
        <dbReference type="ARBA" id="ARBA00004496"/>
    </source>
</evidence>
<dbReference type="InterPro" id="IPR004114">
    <property type="entry name" value="THUMP_dom"/>
</dbReference>
<dbReference type="Gene3D" id="3.40.50.150">
    <property type="entry name" value="Vaccinia Virus protein VP39"/>
    <property type="match status" value="1"/>
</dbReference>
<dbReference type="Pfam" id="PF01170">
    <property type="entry name" value="UPF0020"/>
    <property type="match status" value="1"/>
</dbReference>
<evidence type="ECO:0000256" key="4">
    <source>
        <dbReference type="PROSITE-ProRule" id="PRU00529"/>
    </source>
</evidence>
<organism evidence="7 8">
    <name type="scientific">Planoprotostelium fungivorum</name>
    <dbReference type="NCBI Taxonomy" id="1890364"/>
    <lineage>
        <taxon>Eukaryota</taxon>
        <taxon>Amoebozoa</taxon>
        <taxon>Evosea</taxon>
        <taxon>Variosea</taxon>
        <taxon>Cavosteliida</taxon>
        <taxon>Cavosteliaceae</taxon>
        <taxon>Planoprotostelium</taxon>
    </lineage>
</organism>
<dbReference type="InParanoid" id="A0A2P6MQW4"/>
<dbReference type="OrthoDB" id="47730at2759"/>
<protein>
    <recommendedName>
        <fullName evidence="6">THUMP domain-containing protein</fullName>
    </recommendedName>
</protein>
<dbReference type="InterPro" id="IPR000241">
    <property type="entry name" value="RlmKL-like_Mtase"/>
</dbReference>
<dbReference type="SUPFAM" id="SSF53335">
    <property type="entry name" value="S-adenosyl-L-methionine-dependent methyltransferases"/>
    <property type="match status" value="1"/>
</dbReference>
<dbReference type="Gene3D" id="3.30.2130.30">
    <property type="match status" value="1"/>
</dbReference>
<keyword evidence="3" id="KW-0819">tRNA processing</keyword>
<dbReference type="EMBL" id="MDYQ01000502">
    <property type="protein sequence ID" value="PRP74089.1"/>
    <property type="molecule type" value="Genomic_DNA"/>
</dbReference>
<dbReference type="PROSITE" id="PS51165">
    <property type="entry name" value="THUMP"/>
    <property type="match status" value="1"/>
</dbReference>
<dbReference type="GO" id="GO:0005737">
    <property type="term" value="C:cytoplasm"/>
    <property type="evidence" value="ECO:0007669"/>
    <property type="project" value="UniProtKB-SubCell"/>
</dbReference>
<keyword evidence="8" id="KW-1185">Reference proteome</keyword>
<proteinExistence type="predicted"/>
<dbReference type="InterPro" id="IPR029063">
    <property type="entry name" value="SAM-dependent_MTases_sf"/>
</dbReference>
<comment type="subcellular location">
    <subcellularLocation>
        <location evidence="1">Cytoplasm</location>
    </subcellularLocation>
</comment>
<dbReference type="GO" id="GO:0003723">
    <property type="term" value="F:RNA binding"/>
    <property type="evidence" value="ECO:0007669"/>
    <property type="project" value="UniProtKB-UniRule"/>
</dbReference>
<feature type="region of interest" description="Disordered" evidence="5">
    <location>
        <begin position="287"/>
        <end position="313"/>
    </location>
</feature>
<keyword evidence="2" id="KW-0489">Methyltransferase</keyword>
<dbReference type="PANTHER" id="PTHR14911">
    <property type="entry name" value="THUMP DOMAIN-CONTAINING"/>
    <property type="match status" value="1"/>
</dbReference>
<feature type="compositionally biased region" description="Basic and acidic residues" evidence="5">
    <location>
        <begin position="1"/>
        <end position="14"/>
    </location>
</feature>
<dbReference type="GO" id="GO:0043527">
    <property type="term" value="C:tRNA methyltransferase complex"/>
    <property type="evidence" value="ECO:0007669"/>
    <property type="project" value="UniProtKB-ARBA"/>
</dbReference>
<dbReference type="GO" id="GO:0016423">
    <property type="term" value="F:tRNA (guanine) methyltransferase activity"/>
    <property type="evidence" value="ECO:0007669"/>
    <property type="project" value="TreeGrafter"/>
</dbReference>
<dbReference type="PANTHER" id="PTHR14911:SF13">
    <property type="entry name" value="TRNA (GUANINE(6)-N2)-METHYLTRANSFERASE THUMP3"/>
    <property type="match status" value="1"/>
</dbReference>
<accession>A0A2P6MQW4</accession>
<dbReference type="GO" id="GO:0030488">
    <property type="term" value="P:tRNA methylation"/>
    <property type="evidence" value="ECO:0007669"/>
    <property type="project" value="TreeGrafter"/>
</dbReference>
<feature type="domain" description="THUMP" evidence="6">
    <location>
        <begin position="1"/>
        <end position="72"/>
    </location>
</feature>
<dbReference type="AlphaFoldDB" id="A0A2P6MQW4"/>
<name>A0A2P6MQW4_9EUKA</name>
<dbReference type="SUPFAM" id="SSF143437">
    <property type="entry name" value="THUMP domain-like"/>
    <property type="match status" value="1"/>
</dbReference>